<dbReference type="RefSeq" id="WP_163482469.1">
    <property type="nucleotide sequence ID" value="NZ_JAAGWF010000015.1"/>
</dbReference>
<protein>
    <submittedName>
        <fullName evidence="6">ABC transporter substrate-binding protein</fullName>
    </submittedName>
</protein>
<dbReference type="Gene3D" id="3.40.190.10">
    <property type="entry name" value="Periplasmic binding protein-like II"/>
    <property type="match status" value="2"/>
</dbReference>
<keyword evidence="7" id="KW-1185">Reference proteome</keyword>
<evidence type="ECO:0000313" key="6">
    <source>
        <dbReference type="EMBL" id="NEK59113.1"/>
    </source>
</evidence>
<evidence type="ECO:0000259" key="5">
    <source>
        <dbReference type="SMART" id="SM00062"/>
    </source>
</evidence>
<dbReference type="SUPFAM" id="SSF53850">
    <property type="entry name" value="Periplasmic binding protein-like II"/>
    <property type="match status" value="1"/>
</dbReference>
<evidence type="ECO:0000256" key="1">
    <source>
        <dbReference type="ARBA" id="ARBA00004418"/>
    </source>
</evidence>
<dbReference type="SMART" id="SM00062">
    <property type="entry name" value="PBPb"/>
    <property type="match status" value="1"/>
</dbReference>
<dbReference type="PROSITE" id="PS51257">
    <property type="entry name" value="PROKAR_LIPOPROTEIN"/>
    <property type="match status" value="1"/>
</dbReference>
<dbReference type="Proteomes" id="UP000470246">
    <property type="component" value="Unassembled WGS sequence"/>
</dbReference>
<comment type="similarity">
    <text evidence="2">Belongs to the bacterial solute-binding protein SsuA/TauA family.</text>
</comment>
<evidence type="ECO:0000256" key="4">
    <source>
        <dbReference type="SAM" id="SignalP"/>
    </source>
</evidence>
<feature type="chain" id="PRO_5039606975" evidence="4">
    <location>
        <begin position="21"/>
        <end position="348"/>
    </location>
</feature>
<dbReference type="GO" id="GO:0042597">
    <property type="term" value="C:periplasmic space"/>
    <property type="evidence" value="ECO:0007669"/>
    <property type="project" value="UniProtKB-SubCell"/>
</dbReference>
<name>A0A7K3W433_9ACTN</name>
<dbReference type="InterPro" id="IPR015168">
    <property type="entry name" value="SsuA/THI5"/>
</dbReference>
<comment type="caution">
    <text evidence="6">The sequence shown here is derived from an EMBL/GenBank/DDBJ whole genome shotgun (WGS) entry which is preliminary data.</text>
</comment>
<dbReference type="EMBL" id="JAAGWF010000015">
    <property type="protein sequence ID" value="NEK59113.1"/>
    <property type="molecule type" value="Genomic_DNA"/>
</dbReference>
<dbReference type="PANTHER" id="PTHR30024">
    <property type="entry name" value="ALIPHATIC SULFONATES-BINDING PROTEIN-RELATED"/>
    <property type="match status" value="1"/>
</dbReference>
<sequence>MRSARTPLALLCLVGLTAAACGGGDEEPAAAAGGGDAGCEEPTEPQTVTLGVNPGAQDLVTFVMEEQGFAQDHNLELEVQSFQNPAALHAAIGQQTVDIGFGGITAMAVLRAQGRGTVVFDILTSPSNIVFTRVDSDIQSLEDLEGRKLGSFGGRGSATFAITSIVASEAYGIESLGDDVEIIEAPDAALFGLLDAGNIDAALVGTTATVQGLLADDKYRPLTDISEDYQSEFGALPGHVTVATYDEYAEANCGTLRSFSAALDETVEYIQGNEQVWQDYAQDIELTDPRAPELLQERVATRYIQEWNQEQADAEAELIEMLIPVLGEAEFVSEVPEGLFRTDIQEEA</sequence>
<evidence type="ECO:0000256" key="2">
    <source>
        <dbReference type="ARBA" id="ARBA00010742"/>
    </source>
</evidence>
<proteinExistence type="inferred from homology"/>
<dbReference type="InterPro" id="IPR001638">
    <property type="entry name" value="Solute-binding_3/MltF_N"/>
</dbReference>
<keyword evidence="3 4" id="KW-0732">Signal</keyword>
<organism evidence="6 7">
    <name type="scientific">Geodermatophilus sabuli</name>
    <dbReference type="NCBI Taxonomy" id="1564158"/>
    <lineage>
        <taxon>Bacteria</taxon>
        <taxon>Bacillati</taxon>
        <taxon>Actinomycetota</taxon>
        <taxon>Actinomycetes</taxon>
        <taxon>Geodermatophilales</taxon>
        <taxon>Geodermatophilaceae</taxon>
        <taxon>Geodermatophilus</taxon>
    </lineage>
</organism>
<comment type="subcellular location">
    <subcellularLocation>
        <location evidence="1">Periplasm</location>
    </subcellularLocation>
</comment>
<gene>
    <name evidence="6" type="ORF">GCU56_14700</name>
</gene>
<evidence type="ECO:0000313" key="7">
    <source>
        <dbReference type="Proteomes" id="UP000470246"/>
    </source>
</evidence>
<dbReference type="PANTHER" id="PTHR30024:SF47">
    <property type="entry name" value="TAURINE-BINDING PERIPLASMIC PROTEIN"/>
    <property type="match status" value="1"/>
</dbReference>
<dbReference type="AlphaFoldDB" id="A0A7K3W433"/>
<dbReference type="Pfam" id="PF09084">
    <property type="entry name" value="NMT1"/>
    <property type="match status" value="1"/>
</dbReference>
<feature type="domain" description="Solute-binding protein family 3/N-terminal" evidence="5">
    <location>
        <begin position="47"/>
        <end position="281"/>
    </location>
</feature>
<accession>A0A7K3W433</accession>
<evidence type="ECO:0000256" key="3">
    <source>
        <dbReference type="ARBA" id="ARBA00022729"/>
    </source>
</evidence>
<feature type="signal peptide" evidence="4">
    <location>
        <begin position="1"/>
        <end position="20"/>
    </location>
</feature>
<reference evidence="6 7" key="1">
    <citation type="submission" date="2020-02" db="EMBL/GenBank/DDBJ databases">
        <title>Geodermatophilus sabuli CPCC 205279 I12A-02694.</title>
        <authorList>
            <person name="Jiang Z."/>
        </authorList>
    </citation>
    <scope>NUCLEOTIDE SEQUENCE [LARGE SCALE GENOMIC DNA]</scope>
    <source>
        <strain evidence="6 7">I12A-02694</strain>
    </source>
</reference>